<feature type="signal peptide" evidence="1">
    <location>
        <begin position="1"/>
        <end position="20"/>
    </location>
</feature>
<dbReference type="EMBL" id="QGNZ01000001">
    <property type="protein sequence ID" value="PWS28861.1"/>
    <property type="molecule type" value="Genomic_DNA"/>
</dbReference>
<name>A0A317EPR9_9SPHI</name>
<evidence type="ECO:0000313" key="3">
    <source>
        <dbReference type="Proteomes" id="UP000245379"/>
    </source>
</evidence>
<reference evidence="2 3" key="1">
    <citation type="submission" date="2018-05" db="EMBL/GenBank/DDBJ databases">
        <title>Pedobacter paludis sp. nov., isolated from wetland soil.</title>
        <authorList>
            <person name="Zhang Y."/>
            <person name="Wang G."/>
        </authorList>
    </citation>
    <scope>NUCLEOTIDE SEQUENCE [LARGE SCALE GENOMIC DNA]</scope>
    <source>
        <strain evidence="2 3">KCTC22721</strain>
    </source>
</reference>
<feature type="chain" id="PRO_5016277734" description="Toxin-antitoxin system YwqK family antitoxin" evidence="1">
    <location>
        <begin position="21"/>
        <end position="200"/>
    </location>
</feature>
<dbReference type="AlphaFoldDB" id="A0A317EPR9"/>
<dbReference type="Proteomes" id="UP000245379">
    <property type="component" value="Unassembled WGS sequence"/>
</dbReference>
<dbReference type="InterPro" id="IPR011652">
    <property type="entry name" value="MORN_2"/>
</dbReference>
<dbReference type="Gene3D" id="2.20.110.10">
    <property type="entry name" value="Histone H3 K4-specific methyltransferase SET7/9 N-terminal domain"/>
    <property type="match status" value="2"/>
</dbReference>
<organism evidence="2 3">
    <name type="scientific">Pedobacter yonginense</name>
    <dbReference type="NCBI Taxonomy" id="651869"/>
    <lineage>
        <taxon>Bacteria</taxon>
        <taxon>Pseudomonadati</taxon>
        <taxon>Bacteroidota</taxon>
        <taxon>Sphingobacteriia</taxon>
        <taxon>Sphingobacteriales</taxon>
        <taxon>Sphingobacteriaceae</taxon>
        <taxon>Pedobacter</taxon>
    </lineage>
</organism>
<gene>
    <name evidence="2" type="ORF">DHW03_03235</name>
</gene>
<keyword evidence="1" id="KW-0732">Signal</keyword>
<protein>
    <recommendedName>
        <fullName evidence="4">Toxin-antitoxin system YwqK family antitoxin</fullName>
    </recommendedName>
</protein>
<evidence type="ECO:0000313" key="2">
    <source>
        <dbReference type="EMBL" id="PWS28861.1"/>
    </source>
</evidence>
<evidence type="ECO:0008006" key="4">
    <source>
        <dbReference type="Google" id="ProtNLM"/>
    </source>
</evidence>
<dbReference type="SUPFAM" id="SSF82185">
    <property type="entry name" value="Histone H3 K4-specific methyltransferase SET7/9 N-terminal domain"/>
    <property type="match status" value="1"/>
</dbReference>
<comment type="caution">
    <text evidence="2">The sequence shown here is derived from an EMBL/GenBank/DDBJ whole genome shotgun (WGS) entry which is preliminary data.</text>
</comment>
<proteinExistence type="predicted"/>
<dbReference type="OrthoDB" id="703600at2"/>
<keyword evidence="3" id="KW-1185">Reference proteome</keyword>
<accession>A0A317EPR9</accession>
<sequence>MKKTSFMMFFTMLFVTQAFAQKSITSALLQSYSHTVNYSWGKAVFHLLPAEKQIEHTNLEKHYFWYSGNVLNHTQGGFSGRLLDGDYSEYYNNNNLKVQGTFKTGLKHGAWRAWTEDGILQSVTHYKFGSIDGEFMEYDVDGKILKTGFYNNGRLDGKLCKYQGDSLLIEKYNNGKIILPKVSWLERRLTGFFTMIKRIF</sequence>
<dbReference type="Pfam" id="PF07661">
    <property type="entry name" value="MORN_2"/>
    <property type="match status" value="3"/>
</dbReference>
<dbReference type="RefSeq" id="WP_109924291.1">
    <property type="nucleotide sequence ID" value="NZ_QGNZ01000001.1"/>
</dbReference>
<evidence type="ECO:0000256" key="1">
    <source>
        <dbReference type="SAM" id="SignalP"/>
    </source>
</evidence>